<proteinExistence type="predicted"/>
<name>I5C9R7_9BACT</name>
<dbReference type="Gene3D" id="3.30.70.100">
    <property type="match status" value="1"/>
</dbReference>
<comment type="caution">
    <text evidence="1">The sequence shown here is derived from an EMBL/GenBank/DDBJ whole genome shotgun (WGS) entry which is preliminary data.</text>
</comment>
<dbReference type="AlphaFoldDB" id="I5C9R7"/>
<dbReference type="InterPro" id="IPR011008">
    <property type="entry name" value="Dimeric_a/b-barrel"/>
</dbReference>
<gene>
    <name evidence="1" type="ORF">A3SI_02366</name>
</gene>
<dbReference type="SUPFAM" id="SSF54909">
    <property type="entry name" value="Dimeric alpha+beta barrel"/>
    <property type="match status" value="1"/>
</dbReference>
<dbReference type="PATRIC" id="fig|1189621.3.peg.497"/>
<dbReference type="GO" id="GO:0004497">
    <property type="term" value="F:monooxygenase activity"/>
    <property type="evidence" value="ECO:0007669"/>
    <property type="project" value="UniProtKB-KW"/>
</dbReference>
<keyword evidence="1" id="KW-0503">Monooxygenase</keyword>
<dbReference type="EMBL" id="AJYA01000003">
    <property type="protein sequence ID" value="EIM78569.1"/>
    <property type="molecule type" value="Genomic_DNA"/>
</dbReference>
<keyword evidence="2" id="KW-1185">Reference proteome</keyword>
<protein>
    <submittedName>
        <fullName evidence="1">Antibiotic biosynthesis monooxygenase family protein</fullName>
    </submittedName>
</protein>
<evidence type="ECO:0000313" key="2">
    <source>
        <dbReference type="Proteomes" id="UP000005551"/>
    </source>
</evidence>
<dbReference type="Proteomes" id="UP000005551">
    <property type="component" value="Unassembled WGS sequence"/>
</dbReference>
<keyword evidence="1" id="KW-0560">Oxidoreductase</keyword>
<sequence>MIFTSVLEEHREGYAEMAELMLALAQEQQGFLGLESA</sequence>
<reference evidence="1 2" key="1">
    <citation type="submission" date="2012-05" db="EMBL/GenBank/DDBJ databases">
        <title>Genome sequence of Nitritalea halalkaliphila LW7.</title>
        <authorList>
            <person name="Jangir P.K."/>
            <person name="Singh A."/>
            <person name="Shivaji S."/>
            <person name="Sharma R."/>
        </authorList>
    </citation>
    <scope>NUCLEOTIDE SEQUENCE [LARGE SCALE GENOMIC DNA]</scope>
    <source>
        <strain evidence="1 2">LW7</strain>
    </source>
</reference>
<evidence type="ECO:0000313" key="1">
    <source>
        <dbReference type="EMBL" id="EIM78569.1"/>
    </source>
</evidence>
<organism evidence="1 2">
    <name type="scientific">Nitritalea halalkaliphila LW7</name>
    <dbReference type="NCBI Taxonomy" id="1189621"/>
    <lineage>
        <taxon>Bacteria</taxon>
        <taxon>Pseudomonadati</taxon>
        <taxon>Bacteroidota</taxon>
        <taxon>Cytophagia</taxon>
        <taxon>Cytophagales</taxon>
        <taxon>Cyclobacteriaceae</taxon>
        <taxon>Nitritalea</taxon>
    </lineage>
</organism>
<accession>I5C9R7</accession>